<feature type="binding site" evidence="5">
    <location>
        <position position="166"/>
    </location>
    <ligand>
        <name>Mn(2+)</name>
        <dbReference type="ChEBI" id="CHEBI:29035"/>
        <label>1</label>
    </ligand>
</feature>
<evidence type="ECO:0000256" key="7">
    <source>
        <dbReference type="PROSITE-ProRule" id="PRU00742"/>
    </source>
</evidence>
<evidence type="ECO:0000256" key="6">
    <source>
        <dbReference type="NCBIfam" id="TIGR01227"/>
    </source>
</evidence>
<feature type="binding site" evidence="5">
    <location>
        <position position="289"/>
    </location>
    <ligand>
        <name>Mn(2+)</name>
        <dbReference type="ChEBI" id="CHEBI:29035"/>
        <label>2</label>
    </ligand>
</feature>
<accession>A0ABV2SVW8</accession>
<keyword evidence="4 5" id="KW-0464">Manganese</keyword>
<evidence type="ECO:0000256" key="5">
    <source>
        <dbReference type="HAMAP-Rule" id="MF_00737"/>
    </source>
</evidence>
<dbReference type="InterPro" id="IPR005923">
    <property type="entry name" value="HutG"/>
</dbReference>
<organism evidence="8 9">
    <name type="scientific">Sediminicola arcticus</name>
    <dbReference type="NCBI Taxonomy" id="1574308"/>
    <lineage>
        <taxon>Bacteria</taxon>
        <taxon>Pseudomonadati</taxon>
        <taxon>Bacteroidota</taxon>
        <taxon>Flavobacteriia</taxon>
        <taxon>Flavobacteriales</taxon>
        <taxon>Flavobacteriaceae</taxon>
        <taxon>Sediminicola</taxon>
    </lineage>
</organism>
<dbReference type="CDD" id="cd09988">
    <property type="entry name" value="Formimidoylglutamase"/>
    <property type="match status" value="1"/>
</dbReference>
<reference evidence="8 9" key="1">
    <citation type="submission" date="2024-07" db="EMBL/GenBank/DDBJ databases">
        <title>The genome sequence of type strain Sediminicola arcticus GDMCC 1.2805.</title>
        <authorList>
            <person name="Liu Y."/>
        </authorList>
    </citation>
    <scope>NUCLEOTIDE SEQUENCE [LARGE SCALE GENOMIC DNA]</scope>
    <source>
        <strain evidence="8 9">GDMCC 1.2805</strain>
    </source>
</reference>
<gene>
    <name evidence="5 8" type="primary">hutG</name>
    <name evidence="8" type="ORF">ABXZ36_11645</name>
</gene>
<keyword evidence="3 5" id="KW-0369">Histidine metabolism</keyword>
<feature type="binding site" evidence="5">
    <location>
        <position position="287"/>
    </location>
    <ligand>
        <name>Mn(2+)</name>
        <dbReference type="ChEBI" id="CHEBI:29035"/>
        <label>2</label>
    </ligand>
</feature>
<dbReference type="HAMAP" id="MF_00737">
    <property type="entry name" value="Formimidoylglutam"/>
    <property type="match status" value="1"/>
</dbReference>
<comment type="caution">
    <text evidence="8">The sequence shown here is derived from an EMBL/GenBank/DDBJ whole genome shotgun (WGS) entry which is preliminary data.</text>
</comment>
<dbReference type="PROSITE" id="PS51409">
    <property type="entry name" value="ARGINASE_2"/>
    <property type="match status" value="1"/>
</dbReference>
<name>A0ABV2SVW8_9FLAO</name>
<dbReference type="Proteomes" id="UP001549799">
    <property type="component" value="Unassembled WGS sequence"/>
</dbReference>
<feature type="binding site" evidence="5">
    <location>
        <position position="287"/>
    </location>
    <ligand>
        <name>Mn(2+)</name>
        <dbReference type="ChEBI" id="CHEBI:29035"/>
        <label>1</label>
    </ligand>
</feature>
<feature type="binding site" evidence="5">
    <location>
        <position position="195"/>
    </location>
    <ligand>
        <name>Mn(2+)</name>
        <dbReference type="ChEBI" id="CHEBI:29035"/>
        <label>1</label>
    </ligand>
</feature>
<dbReference type="EMBL" id="JBEXAE010000005">
    <property type="protein sequence ID" value="MET6991299.1"/>
    <property type="molecule type" value="Genomic_DNA"/>
</dbReference>
<dbReference type="InterPro" id="IPR023696">
    <property type="entry name" value="Ureohydrolase_dom_sf"/>
</dbReference>
<sequence>MKAITKEREMALITELKETLPNFLEDKFSDKLFNYVMKRYQTTNQELWTGRESDQNLYFHQKVQFIDMEAISEIQGQKSNVAFLGYACDEGVKRNQGRIGASQGPEAIRRHLAKQPEHLSETLSIYDAGNIRCEDEDLEKSQACLTRNVTDLLTNGFFPILLGGGHDIAYAHYNGIKEHLKSDRENKTIGIINFDAHFDLRSDEDGANSGTPFYQIAKECEAEGTAFRYMCLGVRKDANSKLLFETAENREVIFVENEHFNMHYLAHNLKIIQHFIKEVDVIYTTIDLDGFSSAYAPGVSAPSPLGFAPDIVMEVLKIIIDSNKLISLDVAELNPSFDKDHQTAKLAAGLVHFIIHRLDYSSQDW</sequence>
<evidence type="ECO:0000256" key="1">
    <source>
        <dbReference type="ARBA" id="ARBA00022723"/>
    </source>
</evidence>
<protein>
    <recommendedName>
        <fullName evidence="5 6">Formimidoylglutamase</fullName>
        <ecNumber evidence="5 6">3.5.3.8</ecNumber>
    </recommendedName>
    <alternativeName>
        <fullName evidence="5">Formiminoglutamase</fullName>
    </alternativeName>
    <alternativeName>
        <fullName evidence="5">Formiminoglutamate hydrolase</fullName>
    </alternativeName>
</protein>
<dbReference type="GO" id="GO:0050415">
    <property type="term" value="F:formimidoylglutamase activity"/>
    <property type="evidence" value="ECO:0007669"/>
    <property type="project" value="UniProtKB-EC"/>
</dbReference>
<dbReference type="Pfam" id="PF00491">
    <property type="entry name" value="Arginase"/>
    <property type="match status" value="1"/>
</dbReference>
<dbReference type="SUPFAM" id="SSF52768">
    <property type="entry name" value="Arginase/deacetylase"/>
    <property type="match status" value="1"/>
</dbReference>
<comment type="function">
    <text evidence="5">Catalyzes the conversion of N-formimidoyl-L-glutamate to L-glutamate and formamide.</text>
</comment>
<evidence type="ECO:0000256" key="3">
    <source>
        <dbReference type="ARBA" id="ARBA00022808"/>
    </source>
</evidence>
<evidence type="ECO:0000256" key="4">
    <source>
        <dbReference type="ARBA" id="ARBA00023211"/>
    </source>
</evidence>
<proteinExistence type="inferred from homology"/>
<keyword evidence="2 5" id="KW-0378">Hydrolase</keyword>
<dbReference type="PANTHER" id="PTHR11358">
    <property type="entry name" value="ARGINASE/AGMATINASE"/>
    <property type="match status" value="1"/>
</dbReference>
<feature type="binding site" evidence="5">
    <location>
        <position position="195"/>
    </location>
    <ligand>
        <name>Mn(2+)</name>
        <dbReference type="ChEBI" id="CHEBI:29035"/>
        <label>2</label>
    </ligand>
</feature>
<dbReference type="EC" id="3.5.3.8" evidence="5 6"/>
<feature type="binding site" evidence="5">
    <location>
        <position position="197"/>
    </location>
    <ligand>
        <name>Mn(2+)</name>
        <dbReference type="ChEBI" id="CHEBI:29035"/>
        <label>2</label>
    </ligand>
</feature>
<evidence type="ECO:0000313" key="9">
    <source>
        <dbReference type="Proteomes" id="UP001549799"/>
    </source>
</evidence>
<dbReference type="NCBIfam" id="TIGR01227">
    <property type="entry name" value="hutG"/>
    <property type="match status" value="1"/>
</dbReference>
<feature type="binding site" evidence="5">
    <location>
        <position position="199"/>
    </location>
    <ligand>
        <name>Mn(2+)</name>
        <dbReference type="ChEBI" id="CHEBI:29035"/>
        <label>1</label>
    </ligand>
</feature>
<comment type="similarity">
    <text evidence="5 7">Belongs to the arginase family.</text>
</comment>
<comment type="catalytic activity">
    <reaction evidence="5">
        <text>N-formimidoyl-L-glutamate + H2O = formamide + L-glutamate</text>
        <dbReference type="Rhea" id="RHEA:22492"/>
        <dbReference type="ChEBI" id="CHEBI:15377"/>
        <dbReference type="ChEBI" id="CHEBI:16397"/>
        <dbReference type="ChEBI" id="CHEBI:29985"/>
        <dbReference type="ChEBI" id="CHEBI:58928"/>
        <dbReference type="EC" id="3.5.3.8"/>
    </reaction>
</comment>
<dbReference type="InterPro" id="IPR006035">
    <property type="entry name" value="Ureohydrolase"/>
</dbReference>
<dbReference type="RefSeq" id="WP_354615826.1">
    <property type="nucleotide sequence ID" value="NZ_JBEXAE010000005.1"/>
</dbReference>
<dbReference type="Gene3D" id="3.40.800.10">
    <property type="entry name" value="Ureohydrolase domain"/>
    <property type="match status" value="1"/>
</dbReference>
<keyword evidence="1 5" id="KW-0479">Metal-binding</keyword>
<keyword evidence="9" id="KW-1185">Reference proteome</keyword>
<comment type="cofactor">
    <cofactor evidence="5">
        <name>Mn(2+)</name>
        <dbReference type="ChEBI" id="CHEBI:29035"/>
    </cofactor>
    <text evidence="5">Binds 2 manganese ions per subunit.</text>
</comment>
<evidence type="ECO:0000313" key="8">
    <source>
        <dbReference type="EMBL" id="MET6991299.1"/>
    </source>
</evidence>
<comment type="pathway">
    <text evidence="5">Amino-acid degradation; L-histidine degradation into L-glutamate; L-glutamate from N-formimidoyl-L-glutamate (hydrolase route): step 1/1.</text>
</comment>
<evidence type="ECO:0000256" key="2">
    <source>
        <dbReference type="ARBA" id="ARBA00022801"/>
    </source>
</evidence>
<dbReference type="PANTHER" id="PTHR11358:SF35">
    <property type="entry name" value="FORMIMIDOYLGLUTAMASE"/>
    <property type="match status" value="1"/>
</dbReference>